<protein>
    <submittedName>
        <fullName evidence="2">Tetratricopeptide repeat protein</fullName>
    </submittedName>
</protein>
<dbReference type="PROSITE" id="PS50005">
    <property type="entry name" value="TPR"/>
    <property type="match status" value="1"/>
</dbReference>
<dbReference type="Gene3D" id="1.25.40.10">
    <property type="entry name" value="Tetratricopeptide repeat domain"/>
    <property type="match status" value="1"/>
</dbReference>
<dbReference type="Pfam" id="PF13181">
    <property type="entry name" value="TPR_8"/>
    <property type="match status" value="1"/>
</dbReference>
<dbReference type="InterPro" id="IPR019734">
    <property type="entry name" value="TPR_rpt"/>
</dbReference>
<dbReference type="PANTHER" id="PTHR44809:SF1">
    <property type="entry name" value="PROTEIN O-MANNOSYL-TRANSFERASE TMTC1"/>
    <property type="match status" value="1"/>
</dbReference>
<proteinExistence type="predicted"/>
<dbReference type="Pfam" id="PF13374">
    <property type="entry name" value="TPR_10"/>
    <property type="match status" value="1"/>
</dbReference>
<comment type="caution">
    <text evidence="2">The sequence shown here is derived from an EMBL/GenBank/DDBJ whole genome shotgun (WGS) entry which is preliminary data.</text>
</comment>
<dbReference type="SUPFAM" id="SSF48452">
    <property type="entry name" value="TPR-like"/>
    <property type="match status" value="1"/>
</dbReference>
<gene>
    <name evidence="2" type="ORF">ENW55_08065</name>
</gene>
<organism evidence="2">
    <name type="scientific">Pseudothermotoga hypogea</name>
    <dbReference type="NCBI Taxonomy" id="57487"/>
    <lineage>
        <taxon>Bacteria</taxon>
        <taxon>Thermotogati</taxon>
        <taxon>Thermotogota</taxon>
        <taxon>Thermotogae</taxon>
        <taxon>Thermotogales</taxon>
        <taxon>Thermotogaceae</taxon>
        <taxon>Pseudothermotoga</taxon>
    </lineage>
</organism>
<dbReference type="PANTHER" id="PTHR44809">
    <property type="match status" value="1"/>
</dbReference>
<accession>A0A832MNE0</accession>
<name>A0A832MNE0_9THEM</name>
<dbReference type="InterPro" id="IPR011990">
    <property type="entry name" value="TPR-like_helical_dom_sf"/>
</dbReference>
<dbReference type="SMART" id="SM00028">
    <property type="entry name" value="TPR"/>
    <property type="match status" value="3"/>
</dbReference>
<dbReference type="Pfam" id="PF00515">
    <property type="entry name" value="TPR_1"/>
    <property type="match status" value="1"/>
</dbReference>
<dbReference type="PROSITE" id="PS50293">
    <property type="entry name" value="TPR_REGION"/>
    <property type="match status" value="1"/>
</dbReference>
<dbReference type="EMBL" id="DTKQ01000052">
    <property type="protein sequence ID" value="HGZ79924.1"/>
    <property type="molecule type" value="Genomic_DNA"/>
</dbReference>
<dbReference type="AlphaFoldDB" id="A0A832MNE0"/>
<dbReference type="InterPro" id="IPR052943">
    <property type="entry name" value="TMTC_O-mannosyl-trnsfr"/>
</dbReference>
<evidence type="ECO:0000256" key="1">
    <source>
        <dbReference type="PROSITE-ProRule" id="PRU00339"/>
    </source>
</evidence>
<feature type="repeat" description="TPR" evidence="1">
    <location>
        <begin position="35"/>
        <end position="68"/>
    </location>
</feature>
<reference evidence="2" key="1">
    <citation type="journal article" date="2020" name="mSystems">
        <title>Genome- and Community-Level Interaction Insights into Carbon Utilization and Element Cycling Functions of Hydrothermarchaeota in Hydrothermal Sediment.</title>
        <authorList>
            <person name="Zhou Z."/>
            <person name="Liu Y."/>
            <person name="Xu W."/>
            <person name="Pan J."/>
            <person name="Luo Z.H."/>
            <person name="Li M."/>
        </authorList>
    </citation>
    <scope>NUCLEOTIDE SEQUENCE [LARGE SCALE GENOMIC DNA]</scope>
    <source>
        <strain evidence="2">SpSt-86</strain>
    </source>
</reference>
<evidence type="ECO:0000313" key="2">
    <source>
        <dbReference type="EMBL" id="HGZ79924.1"/>
    </source>
</evidence>
<keyword evidence="1" id="KW-0802">TPR repeat</keyword>
<sequence length="151" mass="17475">MIEELFKKAFEAAKVGKFEEAERFYRECLKIRETPEIWNNLANVYVRMERFAEAMECYRKAIACDPSFTMAYVNLASLLLNLERFAEAKLLLLSLLEKGVKNEQVLAMLIVCDLVLNDLSQVVQLYRENASEALNRELAEYGVLEKVLELI</sequence>